<dbReference type="SUPFAM" id="SSF53955">
    <property type="entry name" value="Lysozyme-like"/>
    <property type="match status" value="1"/>
</dbReference>
<dbReference type="InterPro" id="IPR011757">
    <property type="entry name" value="Lytic_transglycosylase_MltB"/>
</dbReference>
<sequence>MRQLLALVCLLPALLGTSACAQNTPLEPAPGGKGSYLLRQDVQDFISDVSLRLNLPRAELEQTLAEVTPVPKVIDLIKPSANPLVRSWKRYRARFVEPIRISHGQRFMSDNAATLAAAEAQYGVPREIIAAIIGVETVYGRNTGSFSTVAALATLAFDYPPRADLFRRELESLFQLAHERHVSALDFKGSYAGAIGLPQFLPSSIRAFAVDFDHDGVIDLRNSAADAIGSVASYLSENGWQRDGRIALRATLADGRDASALLAAGFTPSLSADTLRQAGVSSQAELANGEKAALIDLVTPGEATEYWLGLQNFYVITRYNRSSFYAMSVKDLAEALRSASGISRR</sequence>
<organism evidence="3 4">
    <name type="scientific">Uliginosibacterium sediminicola</name>
    <dbReference type="NCBI Taxonomy" id="2024550"/>
    <lineage>
        <taxon>Bacteria</taxon>
        <taxon>Pseudomonadati</taxon>
        <taxon>Pseudomonadota</taxon>
        <taxon>Betaproteobacteria</taxon>
        <taxon>Rhodocyclales</taxon>
        <taxon>Zoogloeaceae</taxon>
        <taxon>Uliginosibacterium</taxon>
    </lineage>
</organism>
<feature type="signal peptide" evidence="1">
    <location>
        <begin position="1"/>
        <end position="21"/>
    </location>
</feature>
<name>A0ABU9Z0W6_9RHOO</name>
<accession>A0ABU9Z0W6</accession>
<dbReference type="InterPro" id="IPR031304">
    <property type="entry name" value="SLT_2"/>
</dbReference>
<evidence type="ECO:0000313" key="3">
    <source>
        <dbReference type="EMBL" id="MEN3069708.1"/>
    </source>
</evidence>
<dbReference type="Proteomes" id="UP001410394">
    <property type="component" value="Unassembled WGS sequence"/>
</dbReference>
<dbReference type="InterPro" id="IPR023346">
    <property type="entry name" value="Lysozyme-like_dom_sf"/>
</dbReference>
<dbReference type="CDD" id="cd13399">
    <property type="entry name" value="Slt35-like"/>
    <property type="match status" value="1"/>
</dbReference>
<dbReference type="Gene3D" id="1.10.8.350">
    <property type="entry name" value="Bacterial muramidase"/>
    <property type="match status" value="1"/>
</dbReference>
<evidence type="ECO:0000259" key="2">
    <source>
        <dbReference type="Pfam" id="PF13406"/>
    </source>
</evidence>
<evidence type="ECO:0000256" key="1">
    <source>
        <dbReference type="SAM" id="SignalP"/>
    </source>
</evidence>
<keyword evidence="4" id="KW-1185">Reference proteome</keyword>
<protein>
    <submittedName>
        <fullName evidence="3">Lytic murein transglycosylase B</fullName>
    </submittedName>
</protein>
<reference evidence="3 4" key="1">
    <citation type="journal article" date="2018" name="Int. J. Syst. Evol. Microbiol.">
        <title>Uliginosibacterium sediminicola sp. nov., isolated from freshwater sediment.</title>
        <authorList>
            <person name="Hwang W.M."/>
            <person name="Kim S.M."/>
            <person name="Kang K."/>
            <person name="Ahn T.Y."/>
        </authorList>
    </citation>
    <scope>NUCLEOTIDE SEQUENCE [LARGE SCALE GENOMIC DNA]</scope>
    <source>
        <strain evidence="3 4">M1-21</strain>
    </source>
</reference>
<dbReference type="PROSITE" id="PS51257">
    <property type="entry name" value="PROKAR_LIPOPROTEIN"/>
    <property type="match status" value="1"/>
</dbReference>
<feature type="domain" description="Transglycosylase SLT" evidence="2">
    <location>
        <begin position="40"/>
        <end position="334"/>
    </location>
</feature>
<dbReference type="NCBIfam" id="TIGR02282">
    <property type="entry name" value="MltB"/>
    <property type="match status" value="1"/>
</dbReference>
<dbReference type="InterPro" id="IPR043426">
    <property type="entry name" value="MltB-like"/>
</dbReference>
<comment type="caution">
    <text evidence="3">The sequence shown here is derived from an EMBL/GenBank/DDBJ whole genome shotgun (WGS) entry which is preliminary data.</text>
</comment>
<gene>
    <name evidence="3" type="primary">mltB</name>
    <name evidence="3" type="ORF">ABDB84_14570</name>
</gene>
<keyword evidence="1" id="KW-0732">Signal</keyword>
<dbReference type="PANTHER" id="PTHR30163">
    <property type="entry name" value="MEMBRANE-BOUND LYTIC MUREIN TRANSGLYCOSYLASE B"/>
    <property type="match status" value="1"/>
</dbReference>
<proteinExistence type="predicted"/>
<feature type="chain" id="PRO_5046828135" evidence="1">
    <location>
        <begin position="22"/>
        <end position="345"/>
    </location>
</feature>
<dbReference type="Pfam" id="PF13406">
    <property type="entry name" value="SLT_2"/>
    <property type="match status" value="1"/>
</dbReference>
<dbReference type="RefSeq" id="WP_345920478.1">
    <property type="nucleotide sequence ID" value="NZ_JBDIVE010000008.1"/>
</dbReference>
<evidence type="ECO:0000313" key="4">
    <source>
        <dbReference type="Proteomes" id="UP001410394"/>
    </source>
</evidence>
<dbReference type="PANTHER" id="PTHR30163:SF9">
    <property type="entry name" value="MEMBRANE-BOUND LYTIC MUREIN TRANSGLYCOSYLASE B"/>
    <property type="match status" value="1"/>
</dbReference>
<dbReference type="Gene3D" id="1.10.530.10">
    <property type="match status" value="1"/>
</dbReference>
<dbReference type="EMBL" id="JBDIVE010000008">
    <property type="protein sequence ID" value="MEN3069708.1"/>
    <property type="molecule type" value="Genomic_DNA"/>
</dbReference>